<organism evidence="2 3">
    <name type="scientific">Cronobacter muytjensii</name>
    <dbReference type="NCBI Taxonomy" id="413501"/>
    <lineage>
        <taxon>Bacteria</taxon>
        <taxon>Pseudomonadati</taxon>
        <taxon>Pseudomonadota</taxon>
        <taxon>Gammaproteobacteria</taxon>
        <taxon>Enterobacterales</taxon>
        <taxon>Enterobacteriaceae</taxon>
        <taxon>Cronobacter</taxon>
    </lineage>
</organism>
<name>A0A2T7AJV8_9ENTR</name>
<accession>A0A2T7AJV8</accession>
<proteinExistence type="predicted"/>
<dbReference type="Proteomes" id="UP000244378">
    <property type="component" value="Unassembled WGS sequence"/>
</dbReference>
<protein>
    <submittedName>
        <fullName evidence="2">DNA/RNA nuclease SfsA</fullName>
    </submittedName>
</protein>
<dbReference type="InterPro" id="IPR040452">
    <property type="entry name" value="SfsA_C"/>
</dbReference>
<dbReference type="InterPro" id="IPR005224">
    <property type="entry name" value="SfsA"/>
</dbReference>
<dbReference type="AlphaFoldDB" id="A0A2T7AJV8"/>
<dbReference type="PANTHER" id="PTHR30545">
    <property type="entry name" value="SUGAR FERMENTATION STIMULATION PROTEIN A"/>
    <property type="match status" value="1"/>
</dbReference>
<dbReference type="EMBL" id="MSAE01000051">
    <property type="protein sequence ID" value="PUX08712.1"/>
    <property type="molecule type" value="Genomic_DNA"/>
</dbReference>
<evidence type="ECO:0000313" key="3">
    <source>
        <dbReference type="Proteomes" id="UP000244378"/>
    </source>
</evidence>
<dbReference type="RefSeq" id="WP_174617306.1">
    <property type="nucleotide sequence ID" value="NZ_JADKNN010000005.1"/>
</dbReference>
<reference evidence="2 3" key="1">
    <citation type="submission" date="2016-12" db="EMBL/GenBank/DDBJ databases">
        <title>Analysis of the Molecular Diversity Among Cronobacter Species Isolated from Filth Flies Using a Pan Genomic DNA Microarray.</title>
        <authorList>
            <person name="Pava-Ripoll M."/>
            <person name="Tall B."/>
            <person name="Farber J."/>
            <person name="Fanning S."/>
            <person name="Lehner A."/>
            <person name="Stephan R."/>
            <person name="Pagotto F."/>
            <person name="Iverson C."/>
            <person name="Ziobro G."/>
            <person name="Miller A."/>
            <person name="Pearson R."/>
            <person name="Yan Q."/>
            <person name="Kim M."/>
            <person name="Jeong S."/>
            <person name="Park J."/>
            <person name="Jun S."/>
            <person name="Choi H."/>
            <person name="Chung T."/>
            <person name="Yoo Y."/>
            <person name="Park E."/>
            <person name="Hwang S."/>
            <person name="Lee B."/>
            <person name="Sathyamoorthy V."/>
            <person name="Carter L."/>
            <person name="Mammel M."/>
            <person name="Jackson S."/>
            <person name="Kothary M."/>
            <person name="Patel I."/>
            <person name="Grim C."/>
            <person name="Gopinath G."/>
            <person name="Gangiredla J."/>
            <person name="Chase H."/>
        </authorList>
    </citation>
    <scope>NUCLEOTIDE SEQUENCE [LARGE SCALE GENOMIC DNA]</scope>
    <source>
        <strain evidence="2 3">MOD1-Md1s</strain>
    </source>
</reference>
<comment type="caution">
    <text evidence="2">The sequence shown here is derived from an EMBL/GenBank/DDBJ whole genome shotgun (WGS) entry which is preliminary data.</text>
</comment>
<evidence type="ECO:0000259" key="1">
    <source>
        <dbReference type="Pfam" id="PF03749"/>
    </source>
</evidence>
<dbReference type="PANTHER" id="PTHR30545:SF2">
    <property type="entry name" value="SUGAR FERMENTATION STIMULATION PROTEIN A"/>
    <property type="match status" value="1"/>
</dbReference>
<gene>
    <name evidence="2" type="ORF">AUN14_19585</name>
</gene>
<dbReference type="Gene3D" id="3.40.1350.60">
    <property type="match status" value="1"/>
</dbReference>
<sequence>TARGQKHLRELMSVVENGDRAVLLFAVLHSAITQVAPARHIDERYAELLSEAQRKGVEVLAWKASLSASEITLTSPLPVRL</sequence>
<evidence type="ECO:0000313" key="2">
    <source>
        <dbReference type="EMBL" id="PUX08712.1"/>
    </source>
</evidence>
<dbReference type="Pfam" id="PF03749">
    <property type="entry name" value="SfsA"/>
    <property type="match status" value="1"/>
</dbReference>
<feature type="domain" description="Sugar fermentation stimulation protein C-terminal" evidence="1">
    <location>
        <begin position="1"/>
        <end position="68"/>
    </location>
</feature>
<dbReference type="GO" id="GO:0003677">
    <property type="term" value="F:DNA binding"/>
    <property type="evidence" value="ECO:0007669"/>
    <property type="project" value="InterPro"/>
</dbReference>
<feature type="non-terminal residue" evidence="2">
    <location>
        <position position="1"/>
    </location>
</feature>